<gene>
    <name evidence="2" type="ORF">HJG63_015111</name>
</gene>
<evidence type="ECO:0000256" key="1">
    <source>
        <dbReference type="SAM" id="MobiDB-lite"/>
    </source>
</evidence>
<name>A0A7J8B7T6_ROUAE</name>
<keyword evidence="2" id="KW-0808">Transferase</keyword>
<evidence type="ECO:0000313" key="2">
    <source>
        <dbReference type="EMBL" id="KAF6394526.1"/>
    </source>
</evidence>
<dbReference type="InterPro" id="IPR029056">
    <property type="entry name" value="Ribokinase-like"/>
</dbReference>
<proteinExistence type="predicted"/>
<accession>A0A7J8B7T6</accession>
<sequence length="110" mass="11315">MGPAAGGQGPAGLGDDREPQPLASQSGDGAAVGSTGRQAALWQETVSLPLQMACEKTVSAMHHVLQRTITCAKAQAGEGQKPSPAQLELRMVQSKGDIENPEIVVQATVL</sequence>
<protein>
    <submittedName>
        <fullName evidence="2">Pyridoxal kinase</fullName>
    </submittedName>
</protein>
<evidence type="ECO:0000313" key="3">
    <source>
        <dbReference type="Proteomes" id="UP000593571"/>
    </source>
</evidence>
<dbReference type="Gene3D" id="3.40.1190.20">
    <property type="match status" value="1"/>
</dbReference>
<keyword evidence="2" id="KW-0418">Kinase</keyword>
<keyword evidence="3" id="KW-1185">Reference proteome</keyword>
<dbReference type="AlphaFoldDB" id="A0A7J8B7T6"/>
<feature type="region of interest" description="Disordered" evidence="1">
    <location>
        <begin position="1"/>
        <end position="36"/>
    </location>
</feature>
<feature type="compositionally biased region" description="Gly residues" evidence="1">
    <location>
        <begin position="1"/>
        <end position="12"/>
    </location>
</feature>
<dbReference type="EMBL" id="JACASE010000020">
    <property type="protein sequence ID" value="KAF6394526.1"/>
    <property type="molecule type" value="Genomic_DNA"/>
</dbReference>
<dbReference type="GO" id="GO:0016301">
    <property type="term" value="F:kinase activity"/>
    <property type="evidence" value="ECO:0007669"/>
    <property type="project" value="UniProtKB-KW"/>
</dbReference>
<dbReference type="Proteomes" id="UP000593571">
    <property type="component" value="Unassembled WGS sequence"/>
</dbReference>
<organism evidence="2 3">
    <name type="scientific">Rousettus aegyptiacus</name>
    <name type="common">Egyptian fruit bat</name>
    <name type="synonym">Pteropus aegyptiacus</name>
    <dbReference type="NCBI Taxonomy" id="9407"/>
    <lineage>
        <taxon>Eukaryota</taxon>
        <taxon>Metazoa</taxon>
        <taxon>Chordata</taxon>
        <taxon>Craniata</taxon>
        <taxon>Vertebrata</taxon>
        <taxon>Euteleostomi</taxon>
        <taxon>Mammalia</taxon>
        <taxon>Eutheria</taxon>
        <taxon>Laurasiatheria</taxon>
        <taxon>Chiroptera</taxon>
        <taxon>Yinpterochiroptera</taxon>
        <taxon>Pteropodoidea</taxon>
        <taxon>Pteropodidae</taxon>
        <taxon>Rousettinae</taxon>
        <taxon>Rousettus</taxon>
    </lineage>
</organism>
<reference evidence="2 3" key="1">
    <citation type="journal article" date="2020" name="Nature">
        <title>Six reference-quality genomes reveal evolution of bat adaptations.</title>
        <authorList>
            <person name="Jebb D."/>
            <person name="Huang Z."/>
            <person name="Pippel M."/>
            <person name="Hughes G.M."/>
            <person name="Lavrichenko K."/>
            <person name="Devanna P."/>
            <person name="Winkler S."/>
            <person name="Jermiin L.S."/>
            <person name="Skirmuntt E.C."/>
            <person name="Katzourakis A."/>
            <person name="Burkitt-Gray L."/>
            <person name="Ray D.A."/>
            <person name="Sullivan K.A.M."/>
            <person name="Roscito J.G."/>
            <person name="Kirilenko B.M."/>
            <person name="Davalos L.M."/>
            <person name="Corthals A.P."/>
            <person name="Power M.L."/>
            <person name="Jones G."/>
            <person name="Ransome R.D."/>
            <person name="Dechmann D.K.N."/>
            <person name="Locatelli A.G."/>
            <person name="Puechmaille S.J."/>
            <person name="Fedrigo O."/>
            <person name="Jarvis E.D."/>
            <person name="Hiller M."/>
            <person name="Vernes S.C."/>
            <person name="Myers E.W."/>
            <person name="Teeling E.C."/>
        </authorList>
    </citation>
    <scope>NUCLEOTIDE SEQUENCE [LARGE SCALE GENOMIC DNA]</scope>
    <source>
        <strain evidence="2">MRouAeg1</strain>
        <tissue evidence="2">Muscle</tissue>
    </source>
</reference>
<comment type="caution">
    <text evidence="2">The sequence shown here is derived from an EMBL/GenBank/DDBJ whole genome shotgun (WGS) entry which is preliminary data.</text>
</comment>